<keyword evidence="3 7" id="KW-0812">Transmembrane</keyword>
<evidence type="ECO:0000256" key="2">
    <source>
        <dbReference type="ARBA" id="ARBA00022475"/>
    </source>
</evidence>
<evidence type="ECO:0000256" key="8">
    <source>
        <dbReference type="SAM" id="Phobius"/>
    </source>
</evidence>
<dbReference type="FunCoup" id="A0A5Q0BPB5">
    <property type="interactions" value="113"/>
</dbReference>
<proteinExistence type="predicted"/>
<dbReference type="PANTHER" id="PTHR42682:SF3">
    <property type="entry name" value="FORMATE HYDROGENLYASE SUBUNIT 3-RELATED"/>
    <property type="match status" value="1"/>
</dbReference>
<dbReference type="InterPro" id="IPR052175">
    <property type="entry name" value="ComplexI-like_HydComp"/>
</dbReference>
<sequence>MALFFAYLSVLAALLSGFAAIAARSGVRLPASISAIFLFGNPVVSGSDEKLDGQINKQVARRLRSLVFILLGVSGGAALSSGLTALLAGSAAVAQLPFGLPWLHWHIRIDALSAFFLVIVGIGVIAVSLYAPGYLHESRDSGRSFGRLSVATALFIAGMELLLLADDAFFFVIAWELMSVSSYFLVAHRHERAANRRASFLYLLMAQVGASAIILSFGVLAGFGHAFTFDAMRAADLSPLWATAAFALALMGFGMKAGLVPLHVWLPESYPVAPSHLVGLMSGVMSKLAVYGLIRFSYDLLGNIHWEWGVVVLLLGTASAAMGILYAMQENQLKRLLAYSSIENIGIIFIGLGFSMIYIGSGHRGMAVLGLIAALYHTLNHSLFKHLLFLAAGSVLHQTRHQTDMEYLGGLIRRMPKTAFLFLIGCIGISALPPLNGFVSEWLTFQAALQAPAIENGILRSMIPVASAILAFSSALASACFVKAFGVTFLGQPRSRHAHHANEVTHRGMLSAPALLAALCLLFGLFPNVVIHMLGNVSALLLEQPMPEATARGWLWLTPGTQVKSSYSAPLIVGVLAAVGWISYRLSNRKNAQVRRAARWDCGFGALTPRMQYTSTAFSQPIRRIFLPFLDAKENVETSVAERNKLQVTEVRHQLDVGDHIWRAIYLPIAHSVETAAKQISHIQGGNIRTYLAYSFVTLVFLLGVVS</sequence>
<dbReference type="GO" id="GO:0005886">
    <property type="term" value="C:plasma membrane"/>
    <property type="evidence" value="ECO:0007669"/>
    <property type="project" value="UniProtKB-SubCell"/>
</dbReference>
<feature type="transmembrane region" description="Helical" evidence="8">
    <location>
        <begin position="567"/>
        <end position="586"/>
    </location>
</feature>
<feature type="transmembrane region" description="Helical" evidence="8">
    <location>
        <begin position="306"/>
        <end position="327"/>
    </location>
</feature>
<dbReference type="EMBL" id="CP044205">
    <property type="protein sequence ID" value="QFY44121.1"/>
    <property type="molecule type" value="Genomic_DNA"/>
</dbReference>
<feature type="transmembrane region" description="Helical" evidence="8">
    <location>
        <begin position="277"/>
        <end position="294"/>
    </location>
</feature>
<evidence type="ECO:0000313" key="11">
    <source>
        <dbReference type="Proteomes" id="UP000325755"/>
    </source>
</evidence>
<feature type="transmembrane region" description="Helical" evidence="8">
    <location>
        <begin position="379"/>
        <end position="397"/>
    </location>
</feature>
<feature type="transmembrane region" description="Helical" evidence="8">
    <location>
        <begin position="469"/>
        <end position="491"/>
    </location>
</feature>
<name>A0A5Q0BPB5_9GAMM</name>
<feature type="transmembrane region" description="Helical" evidence="8">
    <location>
        <begin position="145"/>
        <end position="163"/>
    </location>
</feature>
<dbReference type="RefSeq" id="WP_153250089.1">
    <property type="nucleotide sequence ID" value="NZ_CP044205.1"/>
</dbReference>
<feature type="transmembrane region" description="Helical" evidence="8">
    <location>
        <begin position="336"/>
        <end position="359"/>
    </location>
</feature>
<dbReference type="InParanoid" id="A0A5Q0BPB5"/>
<dbReference type="PANTHER" id="PTHR42682">
    <property type="entry name" value="HYDROGENASE-4 COMPONENT F"/>
    <property type="match status" value="1"/>
</dbReference>
<protein>
    <submittedName>
        <fullName evidence="10">Hydrogenase 4 subunit B</fullName>
    </submittedName>
</protein>
<evidence type="ECO:0000313" key="10">
    <source>
        <dbReference type="EMBL" id="QFY44121.1"/>
    </source>
</evidence>
<dbReference type="KEGG" id="mmob:F6R98_17010"/>
<evidence type="ECO:0000256" key="6">
    <source>
        <dbReference type="ARBA" id="ARBA00023136"/>
    </source>
</evidence>
<evidence type="ECO:0000256" key="7">
    <source>
        <dbReference type="RuleBase" id="RU000320"/>
    </source>
</evidence>
<dbReference type="OrthoDB" id="9768329at2"/>
<dbReference type="Pfam" id="PF00361">
    <property type="entry name" value="Proton_antipo_M"/>
    <property type="match status" value="1"/>
</dbReference>
<dbReference type="GO" id="GO:0016491">
    <property type="term" value="F:oxidoreductase activity"/>
    <property type="evidence" value="ECO:0007669"/>
    <property type="project" value="UniProtKB-KW"/>
</dbReference>
<dbReference type="Proteomes" id="UP000325755">
    <property type="component" value="Chromosome"/>
</dbReference>
<evidence type="ECO:0000256" key="3">
    <source>
        <dbReference type="ARBA" id="ARBA00022692"/>
    </source>
</evidence>
<reference evidence="10 11" key="1">
    <citation type="submission" date="2019-09" db="EMBL/GenBank/DDBJ databases">
        <title>Ecophysiology of the spiral-shaped methanotroph Methylospira mobilis as revealed by the complete genome sequence.</title>
        <authorList>
            <person name="Oshkin I.Y."/>
            <person name="Dedysh S.N."/>
            <person name="Miroshnikov K."/>
            <person name="Danilova O.V."/>
            <person name="Hakobyan A."/>
            <person name="Liesack W."/>
        </authorList>
    </citation>
    <scope>NUCLEOTIDE SEQUENCE [LARGE SCALE GENOMIC DNA]</scope>
    <source>
        <strain evidence="10 11">Shm1</strain>
    </source>
</reference>
<comment type="subcellular location">
    <subcellularLocation>
        <location evidence="1">Cell membrane</location>
        <topology evidence="1">Multi-pass membrane protein</topology>
    </subcellularLocation>
    <subcellularLocation>
        <location evidence="7">Membrane</location>
        <topology evidence="7">Multi-pass membrane protein</topology>
    </subcellularLocation>
</comment>
<feature type="transmembrane region" description="Helical" evidence="8">
    <location>
        <begin position="111"/>
        <end position="133"/>
    </location>
</feature>
<dbReference type="InterPro" id="IPR001750">
    <property type="entry name" value="ND/Mrp_TM"/>
</dbReference>
<feature type="transmembrane region" description="Helical" evidence="8">
    <location>
        <begin position="512"/>
        <end position="534"/>
    </location>
</feature>
<keyword evidence="6 8" id="KW-0472">Membrane</keyword>
<evidence type="ECO:0000256" key="5">
    <source>
        <dbReference type="ARBA" id="ARBA00023002"/>
    </source>
</evidence>
<feature type="transmembrane region" description="Helical" evidence="8">
    <location>
        <begin position="240"/>
        <end position="265"/>
    </location>
</feature>
<keyword evidence="5" id="KW-0560">Oxidoreductase</keyword>
<keyword evidence="2" id="KW-1003">Cell membrane</keyword>
<feature type="transmembrane region" description="Helical" evidence="8">
    <location>
        <begin position="66"/>
        <end position="91"/>
    </location>
</feature>
<organism evidence="10 11">
    <name type="scientific">Candidatus Methylospira mobilis</name>
    <dbReference type="NCBI Taxonomy" id="1808979"/>
    <lineage>
        <taxon>Bacteria</taxon>
        <taxon>Pseudomonadati</taxon>
        <taxon>Pseudomonadota</taxon>
        <taxon>Gammaproteobacteria</taxon>
        <taxon>Methylococcales</taxon>
        <taxon>Methylococcaceae</taxon>
        <taxon>Candidatus Methylospira</taxon>
    </lineage>
</organism>
<evidence type="ECO:0000256" key="1">
    <source>
        <dbReference type="ARBA" id="ARBA00004651"/>
    </source>
</evidence>
<dbReference type="AlphaFoldDB" id="A0A5Q0BPB5"/>
<keyword evidence="11" id="KW-1185">Reference proteome</keyword>
<feature type="transmembrane region" description="Helical" evidence="8">
    <location>
        <begin position="688"/>
        <end position="706"/>
    </location>
</feature>
<feature type="transmembrane region" description="Helical" evidence="8">
    <location>
        <begin position="169"/>
        <end position="188"/>
    </location>
</feature>
<feature type="transmembrane region" description="Helical" evidence="8">
    <location>
        <begin position="418"/>
        <end position="435"/>
    </location>
</feature>
<keyword evidence="4 8" id="KW-1133">Transmembrane helix</keyword>
<dbReference type="NCBIfam" id="NF005086">
    <property type="entry name" value="PRK06521.1"/>
    <property type="match status" value="1"/>
</dbReference>
<evidence type="ECO:0000256" key="4">
    <source>
        <dbReference type="ARBA" id="ARBA00022989"/>
    </source>
</evidence>
<feature type="transmembrane region" description="Helical" evidence="8">
    <location>
        <begin position="200"/>
        <end position="220"/>
    </location>
</feature>
<evidence type="ECO:0000259" key="9">
    <source>
        <dbReference type="Pfam" id="PF00361"/>
    </source>
</evidence>
<gene>
    <name evidence="10" type="primary">hyfB</name>
    <name evidence="10" type="ORF">F6R98_17010</name>
</gene>
<accession>A0A5Q0BPB5</accession>
<feature type="domain" description="NADH:quinone oxidoreductase/Mrp antiporter transmembrane" evidence="9">
    <location>
        <begin position="165"/>
        <end position="452"/>
    </location>
</feature>